<dbReference type="InterPro" id="IPR001650">
    <property type="entry name" value="Helicase_C-like"/>
</dbReference>
<dbReference type="SMART" id="SM00490">
    <property type="entry name" value="HELICc"/>
    <property type="match status" value="1"/>
</dbReference>
<dbReference type="InterPro" id="IPR057842">
    <property type="entry name" value="WH_MER3"/>
</dbReference>
<dbReference type="InterPro" id="IPR036388">
    <property type="entry name" value="WH-like_DNA-bd_sf"/>
</dbReference>
<keyword evidence="2" id="KW-0547">Nucleotide-binding</keyword>
<dbReference type="EMBL" id="JH971386">
    <property type="protein sequence ID" value="EKM82559.1"/>
    <property type="molecule type" value="Genomic_DNA"/>
</dbReference>
<dbReference type="PANTHER" id="PTHR47835">
    <property type="entry name" value="HFM1, ATP DEPENDENT DNA HELICASE HOMOLOG"/>
    <property type="match status" value="1"/>
</dbReference>
<dbReference type="InterPro" id="IPR027417">
    <property type="entry name" value="P-loop_NTPase"/>
</dbReference>
<organism evidence="14 15">
    <name type="scientific">Agaricus bisporus var. burnettii (strain JB137-S8 / ATCC MYA-4627 / FGSC 10392)</name>
    <name type="common">White button mushroom</name>
    <dbReference type="NCBI Taxonomy" id="597362"/>
    <lineage>
        <taxon>Eukaryota</taxon>
        <taxon>Fungi</taxon>
        <taxon>Dikarya</taxon>
        <taxon>Basidiomycota</taxon>
        <taxon>Agaricomycotina</taxon>
        <taxon>Agaricomycetes</taxon>
        <taxon>Agaricomycetidae</taxon>
        <taxon>Agaricales</taxon>
        <taxon>Agaricineae</taxon>
        <taxon>Agaricaceae</taxon>
        <taxon>Agaricus</taxon>
    </lineage>
</organism>
<dbReference type="GO" id="GO:0051321">
    <property type="term" value="P:meiotic cell cycle"/>
    <property type="evidence" value="ECO:0007669"/>
    <property type="project" value="UniProtKB-KW"/>
</dbReference>
<dbReference type="HOGENOM" id="CLU_000335_0_4_1"/>
<evidence type="ECO:0000313" key="14">
    <source>
        <dbReference type="EMBL" id="EKM82559.1"/>
    </source>
</evidence>
<dbReference type="InterPro" id="IPR011545">
    <property type="entry name" value="DEAD/DEAH_box_helicase_dom"/>
</dbReference>
<feature type="domain" description="Helicase C-terminal" evidence="13">
    <location>
        <begin position="437"/>
        <end position="656"/>
    </location>
</feature>
<reference evidence="15" key="1">
    <citation type="journal article" date="2012" name="Proc. Natl. Acad. Sci. U.S.A.">
        <title>Genome sequence of the button mushroom Agaricus bisporus reveals mechanisms governing adaptation to a humic-rich ecological niche.</title>
        <authorList>
            <person name="Morin E."/>
            <person name="Kohler A."/>
            <person name="Baker A.R."/>
            <person name="Foulongne-Oriol M."/>
            <person name="Lombard V."/>
            <person name="Nagy L.G."/>
            <person name="Ohm R.A."/>
            <person name="Patyshakuliyeva A."/>
            <person name="Brun A."/>
            <person name="Aerts A.L."/>
            <person name="Bailey A.M."/>
            <person name="Billette C."/>
            <person name="Coutinho P.M."/>
            <person name="Deakin G."/>
            <person name="Doddapaneni H."/>
            <person name="Floudas D."/>
            <person name="Grimwood J."/>
            <person name="Hilden K."/>
            <person name="Kuees U."/>
            <person name="LaButti K.M."/>
            <person name="Lapidus A."/>
            <person name="Lindquist E.A."/>
            <person name="Lucas S.M."/>
            <person name="Murat C."/>
            <person name="Riley R.W."/>
            <person name="Salamov A.A."/>
            <person name="Schmutz J."/>
            <person name="Subramanian V."/>
            <person name="Woesten H.A.B."/>
            <person name="Xu J."/>
            <person name="Eastwood D.C."/>
            <person name="Foster G.D."/>
            <person name="Sonnenberg A.S."/>
            <person name="Cullen D."/>
            <person name="de Vries R.P."/>
            <person name="Lundell T."/>
            <person name="Hibbett D.S."/>
            <person name="Henrissat B."/>
            <person name="Burton K.S."/>
            <person name="Kerrigan R.W."/>
            <person name="Challen M.P."/>
            <person name="Grigoriev I.V."/>
            <person name="Martin F."/>
        </authorList>
    </citation>
    <scope>NUCLEOTIDE SEQUENCE [LARGE SCALE GENOMIC DNA]</scope>
    <source>
        <strain evidence="15">JB137-S8 / ATCC MYA-4627 / FGSC 10392</strain>
    </source>
</reference>
<keyword evidence="4" id="KW-0347">Helicase</keyword>
<feature type="region of interest" description="Disordered" evidence="11">
    <location>
        <begin position="1101"/>
        <end position="1172"/>
    </location>
</feature>
<keyword evidence="7" id="KW-0469">Meiosis</keyword>
<evidence type="ECO:0000256" key="2">
    <source>
        <dbReference type="ARBA" id="ARBA00022741"/>
    </source>
</evidence>
<feature type="compositionally biased region" description="Polar residues" evidence="11">
    <location>
        <begin position="63"/>
        <end position="73"/>
    </location>
</feature>
<dbReference type="Pfam" id="PF00271">
    <property type="entry name" value="Helicase_C"/>
    <property type="match status" value="1"/>
</dbReference>
<keyword evidence="15" id="KW-1185">Reference proteome</keyword>
<dbReference type="FunFam" id="1.10.10.10:FF:000012">
    <property type="entry name" value="U5 small nuclear ribonucleoprotein helicase"/>
    <property type="match status" value="1"/>
</dbReference>
<dbReference type="KEGG" id="abp:AGABI1DRAFT125022"/>
<dbReference type="RefSeq" id="XP_007326544.1">
    <property type="nucleotide sequence ID" value="XM_007326482.1"/>
</dbReference>
<evidence type="ECO:0000256" key="11">
    <source>
        <dbReference type="SAM" id="MobiDB-lite"/>
    </source>
</evidence>
<evidence type="ECO:0000256" key="3">
    <source>
        <dbReference type="ARBA" id="ARBA00022801"/>
    </source>
</evidence>
<comment type="similarity">
    <text evidence="1">Belongs to the helicase family. SKI2 subfamily.</text>
</comment>
<evidence type="ECO:0000256" key="5">
    <source>
        <dbReference type="ARBA" id="ARBA00022840"/>
    </source>
</evidence>
<comment type="catalytic activity">
    <reaction evidence="10">
        <text>ATP + H2O = ADP + phosphate + H(+)</text>
        <dbReference type="Rhea" id="RHEA:13065"/>
        <dbReference type="ChEBI" id="CHEBI:15377"/>
        <dbReference type="ChEBI" id="CHEBI:15378"/>
        <dbReference type="ChEBI" id="CHEBI:30616"/>
        <dbReference type="ChEBI" id="CHEBI:43474"/>
        <dbReference type="ChEBI" id="CHEBI:456216"/>
        <dbReference type="EC" id="5.6.2.4"/>
    </reaction>
</comment>
<dbReference type="Proteomes" id="UP000008493">
    <property type="component" value="Unassembled WGS sequence"/>
</dbReference>
<dbReference type="InterPro" id="IPR036390">
    <property type="entry name" value="WH_DNA-bd_sf"/>
</dbReference>
<comment type="catalytic activity">
    <reaction evidence="8">
        <text>Couples ATP hydrolysis with the unwinding of duplex DNA by translocating in the 3'-5' direction.</text>
        <dbReference type="EC" id="5.6.2.4"/>
    </reaction>
</comment>
<dbReference type="SMART" id="SM00973">
    <property type="entry name" value="Sec63"/>
    <property type="match status" value="1"/>
</dbReference>
<proteinExistence type="inferred from homology"/>
<dbReference type="GO" id="GO:0016787">
    <property type="term" value="F:hydrolase activity"/>
    <property type="evidence" value="ECO:0007669"/>
    <property type="project" value="UniProtKB-KW"/>
</dbReference>
<dbReference type="SMART" id="SM00487">
    <property type="entry name" value="DEXDc"/>
    <property type="match status" value="1"/>
</dbReference>
<dbReference type="Pfam" id="PF00270">
    <property type="entry name" value="DEAD"/>
    <property type="match status" value="1"/>
</dbReference>
<dbReference type="InterPro" id="IPR014001">
    <property type="entry name" value="Helicase_ATP-bd"/>
</dbReference>
<name>K5W6U8_AGABU</name>
<evidence type="ECO:0000256" key="6">
    <source>
        <dbReference type="ARBA" id="ARBA00023235"/>
    </source>
</evidence>
<dbReference type="Gene3D" id="3.40.50.300">
    <property type="entry name" value="P-loop containing nucleotide triphosphate hydrolases"/>
    <property type="match status" value="2"/>
</dbReference>
<dbReference type="PANTHER" id="PTHR47835:SF3">
    <property type="entry name" value="HELICASE FOR MEIOSIS 1"/>
    <property type="match status" value="1"/>
</dbReference>
<evidence type="ECO:0000313" key="15">
    <source>
        <dbReference type="Proteomes" id="UP000008493"/>
    </source>
</evidence>
<dbReference type="Gene3D" id="1.10.3380.10">
    <property type="entry name" value="Sec63 N-terminal domain-like domain"/>
    <property type="match status" value="1"/>
</dbReference>
<evidence type="ECO:0000256" key="9">
    <source>
        <dbReference type="ARBA" id="ARBA00034808"/>
    </source>
</evidence>
<dbReference type="STRING" id="597362.K5W6U8"/>
<dbReference type="Pfam" id="PF23445">
    <property type="entry name" value="WHD_SNRNP200"/>
    <property type="match status" value="1"/>
</dbReference>
<evidence type="ECO:0000256" key="7">
    <source>
        <dbReference type="ARBA" id="ARBA00023254"/>
    </source>
</evidence>
<gene>
    <name evidence="14" type="ORF">AGABI1DRAFT_125022</name>
</gene>
<keyword evidence="3" id="KW-0378">Hydrolase</keyword>
<feature type="compositionally biased region" description="Polar residues" evidence="11">
    <location>
        <begin position="134"/>
        <end position="144"/>
    </location>
</feature>
<dbReference type="OMA" id="DEFAFQA"/>
<dbReference type="CDD" id="cd18795">
    <property type="entry name" value="SF2_C_Ski2"/>
    <property type="match status" value="1"/>
</dbReference>
<evidence type="ECO:0000256" key="8">
    <source>
        <dbReference type="ARBA" id="ARBA00034617"/>
    </source>
</evidence>
<feature type="compositionally biased region" description="Polar residues" evidence="11">
    <location>
        <begin position="108"/>
        <end position="122"/>
    </location>
</feature>
<dbReference type="GO" id="GO:0003676">
    <property type="term" value="F:nucleic acid binding"/>
    <property type="evidence" value="ECO:0007669"/>
    <property type="project" value="InterPro"/>
</dbReference>
<dbReference type="PROSITE" id="PS51194">
    <property type="entry name" value="HELICASE_CTER"/>
    <property type="match status" value="1"/>
</dbReference>
<dbReference type="Pfam" id="PF02889">
    <property type="entry name" value="Sec63"/>
    <property type="match status" value="1"/>
</dbReference>
<evidence type="ECO:0000256" key="1">
    <source>
        <dbReference type="ARBA" id="ARBA00010140"/>
    </source>
</evidence>
<dbReference type="InterPro" id="IPR052247">
    <property type="entry name" value="Meiotic_Crossover_Helicase"/>
</dbReference>
<dbReference type="SUPFAM" id="SSF52540">
    <property type="entry name" value="P-loop containing nucleoside triphosphate hydrolases"/>
    <property type="match status" value="1"/>
</dbReference>
<dbReference type="GeneID" id="18826241"/>
<dbReference type="InParanoid" id="K5W6U8"/>
<evidence type="ECO:0000256" key="4">
    <source>
        <dbReference type="ARBA" id="ARBA00022806"/>
    </source>
</evidence>
<dbReference type="PROSITE" id="PS51192">
    <property type="entry name" value="HELICASE_ATP_BIND_1"/>
    <property type="match status" value="1"/>
</dbReference>
<protein>
    <recommendedName>
        <fullName evidence="9">DNA 3'-5' helicase</fullName>
        <ecNumber evidence="9">5.6.2.4</ecNumber>
    </recommendedName>
</protein>
<feature type="domain" description="Helicase ATP-binding" evidence="12">
    <location>
        <begin position="198"/>
        <end position="394"/>
    </location>
</feature>
<dbReference type="SUPFAM" id="SSF46785">
    <property type="entry name" value="Winged helix' DNA-binding domain"/>
    <property type="match status" value="1"/>
</dbReference>
<keyword evidence="6" id="KW-0413">Isomerase</keyword>
<dbReference type="SUPFAM" id="SSF158702">
    <property type="entry name" value="Sec63 N-terminal domain-like"/>
    <property type="match status" value="1"/>
</dbReference>
<dbReference type="eggNOG" id="KOG0952">
    <property type="taxonomic scope" value="Eukaryota"/>
</dbReference>
<keyword evidence="5" id="KW-0067">ATP-binding</keyword>
<dbReference type="InterPro" id="IPR004179">
    <property type="entry name" value="Sec63-dom"/>
</dbReference>
<feature type="compositionally biased region" description="Basic and acidic residues" evidence="11">
    <location>
        <begin position="1106"/>
        <end position="1135"/>
    </location>
</feature>
<feature type="compositionally biased region" description="Basic and acidic residues" evidence="11">
    <location>
        <begin position="1145"/>
        <end position="1156"/>
    </location>
</feature>
<sequence>MQPNFSDSYHDYLDLMDPQMDSVTVFDTGPTFGVSEDDFDDYLNQLMTSSPSPPQRPIESFRSDTASSNQSAPCGSGFSAAHQGGSRPLLPTRLISRMNDNEPPFSGPSGNAFHSETYSGANDPSDGHVRMLESRNQVENSSRHPGTIIDDRERGTEFSRNSMGFNQGSRPLVSDLPDLYRGIFKFPAFNAMQTRCFDHIMTSNRDLVVSAPTGSGKTVLFELAIVALLSQADPTRSKAVYMAPTKALCSERFRDWSGKFNPLGIEVCELTGDTVQFGRSAWGDAKKSCIMSSQRFSSSQAILCLRSLYYILKAEKWDSLTRTWRDHESILSQIKLFLVDEVHVLNETRGSTLEVVISRMKTRNECIRFLLVSATVPNIRDIADWMDNSRESNTCEVLEFGEEYRPCRLTRFVIGVPRSNKQNEFQYAATLNNQLFPVLQQYSVMKPILIFCSTRKGTNPDVGRDALEVLRGGRKTETKTALGYIPSVSVHIFPFPDNFRNRVARLDARFHDKRLQELATYGIGVHHAGLGLEDRRSVEELFLGGTIRVLVATSTLSVGVNLPAHTVIIQGVKLFQNNTHVEYSDLDIMQMIGRAGRPQFDKDGIAIIMCEPQLVSKYQALTQGKTVLESSLHHNMLEHLNSEIALGTITNLQSAKSWLHNSFLYQRLRKNPSHYALHQDTSKNWHERLEDIVLQNVGRLEATQLVCRTEDDQIQPTDYGDIMSKFYVRQMTMANILNFPDKSAEKPTLREILETIAAAEEFSSLRMRASEKLVYNELRTHNDIRYAIKKVEKTSDKVFLLIQAILGNIPLNTPEMRRGDTQPQADALFIFKHAVRLAKGSGQLGALHSLTWYLVIVEVAIVKQLGTQLLNGLEALRCLNAKAWEDRATVLRQIDQIGEKSLKVLAEHGITTLDLLRQQPPARIEILLNRKSPFGHVVLDSLAELPKYRIKVSQTSVMTDNGKNPVRIKFSIECELVSSASAKVKKFRYHDVTAILSLTSDYDLIDFRRISTKALRERKSFDVVAELVKPSQTIIESFAGTLVRSVVRPDVPVSEFPTPDTRPLSTLALDLKEFENDPNFWNMKFDEADGSDTADIRNSASQNIKSGEKSNQKDQPPKLRDDNDSCKKVKQYPERKKGKNNPSDAKGRKELRDRQSIGDATHNGRSHVHERQIRDLERIHEKSDVQNSLKMKKEHRLKLDTTSSESRKRKIKPSFDIHFTEVEAQSNANKVIETTLDNDELPSIEQLLSGELTSGIGTEVQGLLQRNNLTPHKRPRLSLATQAIGTRDNTGERFSQMPLDTLNEVGNHYAEVAKPVPEKDEFDELEEWLASGRVEIV</sequence>
<dbReference type="OrthoDB" id="5575at2759"/>
<evidence type="ECO:0000256" key="10">
    <source>
        <dbReference type="ARBA" id="ARBA00048988"/>
    </source>
</evidence>
<feature type="region of interest" description="Disordered" evidence="11">
    <location>
        <begin position="47"/>
        <end position="163"/>
    </location>
</feature>
<dbReference type="GO" id="GO:0005524">
    <property type="term" value="F:ATP binding"/>
    <property type="evidence" value="ECO:0007669"/>
    <property type="project" value="UniProtKB-KW"/>
</dbReference>
<dbReference type="Gene3D" id="1.10.10.10">
    <property type="entry name" value="Winged helix-like DNA-binding domain superfamily/Winged helix DNA-binding domain"/>
    <property type="match status" value="1"/>
</dbReference>
<accession>K5W6U8</accession>
<dbReference type="EC" id="5.6.2.4" evidence="9"/>
<dbReference type="GO" id="GO:0043138">
    <property type="term" value="F:3'-5' DNA helicase activity"/>
    <property type="evidence" value="ECO:0007669"/>
    <property type="project" value="UniProtKB-EC"/>
</dbReference>
<evidence type="ECO:0000259" key="13">
    <source>
        <dbReference type="PROSITE" id="PS51194"/>
    </source>
</evidence>
<evidence type="ECO:0000259" key="12">
    <source>
        <dbReference type="PROSITE" id="PS51192"/>
    </source>
</evidence>